<evidence type="ECO:0000313" key="3">
    <source>
        <dbReference type="Proteomes" id="UP000611459"/>
    </source>
</evidence>
<comment type="caution">
    <text evidence="1">The sequence shown here is derived from an EMBL/GenBank/DDBJ whole genome shotgun (WGS) entry which is preliminary data.</text>
</comment>
<dbReference type="RefSeq" id="WP_174962464.1">
    <property type="nucleotide sequence ID" value="NZ_JAENHZ010000008.1"/>
</dbReference>
<dbReference type="EMBL" id="JAGEMX010000009">
    <property type="protein sequence ID" value="MBO1832768.1"/>
    <property type="molecule type" value="Genomic_DNA"/>
</dbReference>
<organism evidence="1 3">
    <name type="scientific">Burkholderia contaminans</name>
    <dbReference type="NCBI Taxonomy" id="488447"/>
    <lineage>
        <taxon>Bacteria</taxon>
        <taxon>Pseudomonadati</taxon>
        <taxon>Pseudomonadota</taxon>
        <taxon>Betaproteobacteria</taxon>
        <taxon>Burkholderiales</taxon>
        <taxon>Burkholderiaceae</taxon>
        <taxon>Burkholderia</taxon>
        <taxon>Burkholderia cepacia complex</taxon>
    </lineage>
</organism>
<accession>A0AAP1V5B5</accession>
<protein>
    <submittedName>
        <fullName evidence="1">Uncharacterized protein</fullName>
    </submittedName>
</protein>
<evidence type="ECO:0000313" key="2">
    <source>
        <dbReference type="EMBL" id="MBO1832768.1"/>
    </source>
</evidence>
<reference evidence="2 4" key="2">
    <citation type="submission" date="2021-03" db="EMBL/GenBank/DDBJ databases">
        <title>Clinical course, treatment and visual outcome of an outbreak of Burkholderia contaminans endophthalmitis following cataract surgery.</title>
        <authorList>
            <person name="Lind C."/>
            <person name="Olsen K."/>
            <person name="Angelsen N.K."/>
            <person name="Krefting E.A."/>
            <person name="Fossen K."/>
            <person name="Gravningen K."/>
            <person name="Depoorter E."/>
            <person name="Vandamme P."/>
            <person name="Bertelsen G."/>
        </authorList>
    </citation>
    <scope>NUCLEOTIDE SEQUENCE [LARGE SCALE GENOMIC DNA]</scope>
    <source>
        <strain evidence="2 4">51242556</strain>
    </source>
</reference>
<evidence type="ECO:0000313" key="4">
    <source>
        <dbReference type="Proteomes" id="UP000664048"/>
    </source>
</evidence>
<keyword evidence="4" id="KW-1185">Reference proteome</keyword>
<dbReference type="Proteomes" id="UP000611459">
    <property type="component" value="Unassembled WGS sequence"/>
</dbReference>
<proteinExistence type="predicted"/>
<evidence type="ECO:0000313" key="1">
    <source>
        <dbReference type="EMBL" id="MBK1932021.1"/>
    </source>
</evidence>
<dbReference type="AlphaFoldDB" id="A0AAP1V5B5"/>
<name>A0AAP1V5B5_9BURK</name>
<sequence>MNGKSNKAIKLPQTQVAALIERIFVHCTATDVDQVVARVMGVHPEADATSEPFEYQMRGVGCIDSKAIVSAEFSGASVGSVRRLLEAALSADGIAEWRPGTAAIRLPELEGPPVFDVQFEDVGFTSSDLADREMNDLEAQRFTESAISAETLPDPVAAIVRGYITEDDNQDSDKKKVFACVTIRVRAANDEEAEDFRPPRTLLATVAETMAREADGSIDLALEGNWEVSAGSAELVSGSPIVAAESRYNGELCIRASKEHGESSDPDHEVGDLQDYLRDMWKLLTPEQRDAYFTLDSVIDRLETGLSSEEFDSLYNEVAENKSPVQLS</sequence>
<dbReference type="EMBL" id="JAENIB010000007">
    <property type="protein sequence ID" value="MBK1932021.1"/>
    <property type="molecule type" value="Genomic_DNA"/>
</dbReference>
<reference evidence="1" key="1">
    <citation type="submission" date="2021-01" db="EMBL/GenBank/DDBJ databases">
        <title>Outbreak of Burkholderia contaminns endophthalmitis traced to a clinical ventilation system.</title>
        <authorList>
            <person name="Lipuma J."/>
            <person name="Spilker T."/>
            <person name="Kratholm J."/>
        </authorList>
    </citation>
    <scope>NUCLEOTIDE SEQUENCE</scope>
    <source>
        <strain evidence="1">HI4954</strain>
    </source>
</reference>
<gene>
    <name evidence="2" type="ORF">J4M89_25610</name>
    <name evidence="1" type="ORF">JIN94_19215</name>
</gene>
<dbReference type="Proteomes" id="UP000664048">
    <property type="component" value="Unassembled WGS sequence"/>
</dbReference>